<dbReference type="AlphaFoldDB" id="I5AUH7"/>
<dbReference type="OrthoDB" id="9810153at2"/>
<feature type="signal peptide" evidence="1">
    <location>
        <begin position="1"/>
        <end position="28"/>
    </location>
</feature>
<keyword evidence="3" id="KW-1185">Reference proteome</keyword>
<gene>
    <name evidence="2" type="ORF">EubceDRAFT1_1668</name>
</gene>
<reference evidence="2 3" key="1">
    <citation type="submission" date="2010-08" db="EMBL/GenBank/DDBJ databases">
        <authorList>
            <consortium name="US DOE Joint Genome Institute (JGI-PGF)"/>
            <person name="Lucas S."/>
            <person name="Copeland A."/>
            <person name="Lapidus A."/>
            <person name="Cheng J.-F."/>
            <person name="Bruce D."/>
            <person name="Goodwin L."/>
            <person name="Pitluck S."/>
            <person name="Land M.L."/>
            <person name="Hauser L."/>
            <person name="Chang Y.-J."/>
            <person name="Anderson I.J."/>
            <person name="Johnson E."/>
            <person name="Mulhopadhyay B."/>
            <person name="Kyrpides N."/>
            <person name="Woyke T.J."/>
        </authorList>
    </citation>
    <scope>NUCLEOTIDE SEQUENCE [LARGE SCALE GENOMIC DNA]</scope>
    <source>
        <strain evidence="2 3">6</strain>
    </source>
</reference>
<dbReference type="eggNOG" id="COG4086">
    <property type="taxonomic scope" value="Bacteria"/>
</dbReference>
<dbReference type="Proteomes" id="UP000005753">
    <property type="component" value="Chromosome"/>
</dbReference>
<reference evidence="2 3" key="2">
    <citation type="submission" date="2012-02" db="EMBL/GenBank/DDBJ databases">
        <title>Improved High-Quality Draft sequence of Eubacterium cellulosolvens 6.</title>
        <authorList>
            <consortium name="US DOE Joint Genome Institute"/>
            <person name="Lucas S."/>
            <person name="Han J."/>
            <person name="Lapidus A."/>
            <person name="Cheng J.-F."/>
            <person name="Goodwin L."/>
            <person name="Pitluck S."/>
            <person name="Peters L."/>
            <person name="Mikhailova N."/>
            <person name="Gu W."/>
            <person name="Detter J.C."/>
            <person name="Han C."/>
            <person name="Tapia R."/>
            <person name="Land M."/>
            <person name="Hauser L."/>
            <person name="Kyrpides N."/>
            <person name="Ivanova N."/>
            <person name="Pagani I."/>
            <person name="Johnson E."/>
            <person name="Mukhopadhyay B."/>
            <person name="Anderson I."/>
            <person name="Woyke T."/>
        </authorList>
    </citation>
    <scope>NUCLEOTIDE SEQUENCE [LARGE SCALE GENOMIC DNA]</scope>
    <source>
        <strain evidence="2 3">6</strain>
    </source>
</reference>
<protein>
    <submittedName>
        <fullName evidence="2">Putative secreted protein</fullName>
    </submittedName>
</protein>
<dbReference type="EMBL" id="CM001487">
    <property type="protein sequence ID" value="EIM57450.1"/>
    <property type="molecule type" value="Genomic_DNA"/>
</dbReference>
<keyword evidence="1" id="KW-0732">Signal</keyword>
<evidence type="ECO:0000256" key="1">
    <source>
        <dbReference type="SAM" id="SignalP"/>
    </source>
</evidence>
<proteinExistence type="predicted"/>
<feature type="chain" id="PRO_5003700236" evidence="1">
    <location>
        <begin position="29"/>
        <end position="308"/>
    </location>
</feature>
<dbReference type="HOGENOM" id="CLU_050671_0_1_9"/>
<evidence type="ECO:0000313" key="2">
    <source>
        <dbReference type="EMBL" id="EIM57450.1"/>
    </source>
</evidence>
<organism evidence="2 3">
    <name type="scientific">Eubacterium cellulosolvens (strain ATCC 43171 / JCM 9499 / 6)</name>
    <name type="common">Cillobacterium cellulosolvens</name>
    <dbReference type="NCBI Taxonomy" id="633697"/>
    <lineage>
        <taxon>Bacteria</taxon>
        <taxon>Bacillati</taxon>
        <taxon>Bacillota</taxon>
        <taxon>Clostridia</taxon>
        <taxon>Eubacteriales</taxon>
        <taxon>Eubacteriaceae</taxon>
        <taxon>Eubacterium</taxon>
    </lineage>
</organism>
<dbReference type="InterPro" id="IPR009343">
    <property type="entry name" value="DUF1002"/>
</dbReference>
<evidence type="ECO:0000313" key="3">
    <source>
        <dbReference type="Proteomes" id="UP000005753"/>
    </source>
</evidence>
<accession>I5AUH7</accession>
<dbReference type="Pfam" id="PF06207">
    <property type="entry name" value="DUF1002"/>
    <property type="match status" value="1"/>
</dbReference>
<name>I5AUH7_EUBC6</name>
<sequence>MMRAKRKVLTAAVLAAMMTVQTPLSVFADIAPGTTYVALGADLTEEQKNQVLELLEVTQDQLAGDKVVTITNAEEHQYLDSYIDYDTIGTTAISSTKVTAQKSGYGIHVTTKNVGYCTVEMYQNALATSGVKDADVIVAGPIPVSGTAGLLGAMKAYTEMSGEALKAENVDAATNELVTTSKLGEKIGDPLKASELIAAAKTKVAEEAKKNGGELSDEQIVKIVVEIAAKLEITLSDEDKQQIVELLKKIPNLDIDISDLKSQAAGIYEKLTKAGIDFGVTKEKAVGLFGKIAGWFRSVGGWFADLFN</sequence>
<dbReference type="STRING" id="633697.EubceDRAFT1_1668"/>